<feature type="region of interest" description="Disordered" evidence="1">
    <location>
        <begin position="136"/>
        <end position="165"/>
    </location>
</feature>
<dbReference type="Gene3D" id="2.40.50.140">
    <property type="entry name" value="Nucleic acid-binding proteins"/>
    <property type="match status" value="1"/>
</dbReference>
<evidence type="ECO:0000256" key="1">
    <source>
        <dbReference type="SAM" id="MobiDB-lite"/>
    </source>
</evidence>
<comment type="caution">
    <text evidence="2">The sequence shown here is derived from an EMBL/GenBank/DDBJ whole genome shotgun (WGS) entry which is preliminary data.</text>
</comment>
<dbReference type="EMBL" id="LDAU01000040">
    <property type="protein sequence ID" value="KRX10145.1"/>
    <property type="molecule type" value="Genomic_DNA"/>
</dbReference>
<evidence type="ECO:0008006" key="4">
    <source>
        <dbReference type="Google" id="ProtNLM"/>
    </source>
</evidence>
<gene>
    <name evidence="2" type="ORF">PPERSA_08548</name>
</gene>
<organism evidence="2 3">
    <name type="scientific">Pseudocohnilembus persalinus</name>
    <name type="common">Ciliate</name>
    <dbReference type="NCBI Taxonomy" id="266149"/>
    <lineage>
        <taxon>Eukaryota</taxon>
        <taxon>Sar</taxon>
        <taxon>Alveolata</taxon>
        <taxon>Ciliophora</taxon>
        <taxon>Intramacronucleata</taxon>
        <taxon>Oligohymenophorea</taxon>
        <taxon>Scuticociliatia</taxon>
        <taxon>Philasterida</taxon>
        <taxon>Pseudocohnilembidae</taxon>
        <taxon>Pseudocohnilembus</taxon>
    </lineage>
</organism>
<proteinExistence type="predicted"/>
<sequence length="181" mass="21194">MIVASQNEMEEKHEQRAHLIIDDIETTYFSFIARIENNYEQGNSINVIFNDDTATLTACIYKKGDQFPYYWSEIQNTQNSLDKLYVRIVCSYNNYKGNSKYTIVQMGAITDFNEISRFKLEIILRHLQRTQGYINQNQNNMNSNQKQVQQQMPQQQQNIGNDPESQHAVYNIGDANTYKIV</sequence>
<reference evidence="2 3" key="1">
    <citation type="journal article" date="2015" name="Sci. Rep.">
        <title>Genome of the facultative scuticociliatosis pathogen Pseudocohnilembus persalinus provides insight into its virulence through horizontal gene transfer.</title>
        <authorList>
            <person name="Xiong J."/>
            <person name="Wang G."/>
            <person name="Cheng J."/>
            <person name="Tian M."/>
            <person name="Pan X."/>
            <person name="Warren A."/>
            <person name="Jiang C."/>
            <person name="Yuan D."/>
            <person name="Miao W."/>
        </authorList>
    </citation>
    <scope>NUCLEOTIDE SEQUENCE [LARGE SCALE GENOMIC DNA]</scope>
    <source>
        <strain evidence="2">36N120E</strain>
    </source>
</reference>
<dbReference type="Proteomes" id="UP000054937">
    <property type="component" value="Unassembled WGS sequence"/>
</dbReference>
<dbReference type="AlphaFoldDB" id="A0A0V0R6L7"/>
<feature type="compositionally biased region" description="Low complexity" evidence="1">
    <location>
        <begin position="136"/>
        <end position="158"/>
    </location>
</feature>
<accession>A0A0V0R6L7</accession>
<protein>
    <recommendedName>
        <fullName evidence="4">Nucleic acid-binding, OB-fold</fullName>
    </recommendedName>
</protein>
<evidence type="ECO:0000313" key="2">
    <source>
        <dbReference type="EMBL" id="KRX10145.1"/>
    </source>
</evidence>
<dbReference type="InterPro" id="IPR012340">
    <property type="entry name" value="NA-bd_OB-fold"/>
</dbReference>
<name>A0A0V0R6L7_PSEPJ</name>
<evidence type="ECO:0000313" key="3">
    <source>
        <dbReference type="Proteomes" id="UP000054937"/>
    </source>
</evidence>
<keyword evidence="3" id="KW-1185">Reference proteome</keyword>
<dbReference type="InParanoid" id="A0A0V0R6L7"/>